<feature type="transmembrane region" description="Helical" evidence="8">
    <location>
        <begin position="482"/>
        <end position="502"/>
    </location>
</feature>
<feature type="transmembrane region" description="Helical" evidence="8">
    <location>
        <begin position="341"/>
        <end position="370"/>
    </location>
</feature>
<dbReference type="GO" id="GO:0009272">
    <property type="term" value="P:fungal-type cell wall biogenesis"/>
    <property type="evidence" value="ECO:0007669"/>
    <property type="project" value="TreeGrafter"/>
</dbReference>
<feature type="transmembrane region" description="Helical" evidence="8">
    <location>
        <begin position="420"/>
        <end position="442"/>
    </location>
</feature>
<evidence type="ECO:0000313" key="11">
    <source>
        <dbReference type="EMBL" id="PON23832.1"/>
    </source>
</evidence>
<reference evidence="11 12" key="1">
    <citation type="journal article" date="2016" name="Genome Announc.">
        <title>Draft Whole-Genome Sequence of Trichoderma gamsii T6085, a Promising Biocontrol Agent of Fusarium Head Blight on Wheat.</title>
        <authorList>
            <person name="Baroncelli R."/>
            <person name="Zapparata A."/>
            <person name="Piaggeschi G."/>
            <person name="Sarrocco S."/>
            <person name="Vannacci G."/>
        </authorList>
    </citation>
    <scope>NUCLEOTIDE SEQUENCE [LARGE SCALE GENOMIC DNA]</scope>
    <source>
        <strain evidence="11 12">T6085</strain>
    </source>
</reference>
<dbReference type="SMART" id="SM01320">
    <property type="entry name" value="TRP_N"/>
    <property type="match status" value="1"/>
</dbReference>
<feature type="signal peptide" evidence="9">
    <location>
        <begin position="1"/>
        <end position="26"/>
    </location>
</feature>
<evidence type="ECO:0000259" key="10">
    <source>
        <dbReference type="SMART" id="SM01320"/>
    </source>
</evidence>
<keyword evidence="3 8" id="KW-0812">Transmembrane</keyword>
<evidence type="ECO:0000256" key="1">
    <source>
        <dbReference type="ARBA" id="ARBA00004141"/>
    </source>
</evidence>
<dbReference type="RefSeq" id="XP_018663146.1">
    <property type="nucleotide sequence ID" value="XM_018803773.1"/>
</dbReference>
<gene>
    <name evidence="11" type="ORF">TGAM01_v207160</name>
</gene>
<dbReference type="Pfam" id="PF06011">
    <property type="entry name" value="TRP"/>
    <property type="match status" value="1"/>
</dbReference>
<feature type="compositionally biased region" description="Polar residues" evidence="7">
    <location>
        <begin position="716"/>
        <end position="726"/>
    </location>
</feature>
<organism evidence="11 12">
    <name type="scientific">Trichoderma gamsii</name>
    <dbReference type="NCBI Taxonomy" id="398673"/>
    <lineage>
        <taxon>Eukaryota</taxon>
        <taxon>Fungi</taxon>
        <taxon>Dikarya</taxon>
        <taxon>Ascomycota</taxon>
        <taxon>Pezizomycotina</taxon>
        <taxon>Sordariomycetes</taxon>
        <taxon>Hypocreomycetidae</taxon>
        <taxon>Hypocreales</taxon>
        <taxon>Hypocreaceae</taxon>
        <taxon>Trichoderma</taxon>
    </lineage>
</organism>
<feature type="transmembrane region" description="Helical" evidence="8">
    <location>
        <begin position="391"/>
        <end position="414"/>
    </location>
</feature>
<evidence type="ECO:0000256" key="3">
    <source>
        <dbReference type="ARBA" id="ARBA00022692"/>
    </source>
</evidence>
<feature type="domain" description="ML-like" evidence="10">
    <location>
        <begin position="28"/>
        <end position="169"/>
    </location>
</feature>
<dbReference type="PANTHER" id="PTHR31145:SF5">
    <property type="entry name" value="DUF907 DOMAIN PROTEIN (AFU_ORTHOLOGUE AFUA_2G06100)"/>
    <property type="match status" value="1"/>
</dbReference>
<dbReference type="AlphaFoldDB" id="A0A2P4ZHS6"/>
<keyword evidence="5 8" id="KW-1133">Transmembrane helix</keyword>
<comment type="subcellular location">
    <subcellularLocation>
        <location evidence="1">Membrane</location>
        <topology evidence="1">Multi-pass membrane protein</topology>
    </subcellularLocation>
</comment>
<name>A0A2P4ZHS6_9HYPO</name>
<accession>A0A2P4ZHS6</accession>
<evidence type="ECO:0000256" key="4">
    <source>
        <dbReference type="ARBA" id="ARBA00022729"/>
    </source>
</evidence>
<comment type="similarity">
    <text evidence="2">Belongs to the transient receptor potential (TRP) ion channel family.</text>
</comment>
<dbReference type="InterPro" id="IPR010308">
    <property type="entry name" value="TRP_C"/>
</dbReference>
<dbReference type="InterPro" id="IPR032800">
    <property type="entry name" value="TRP_N"/>
</dbReference>
<dbReference type="PANTHER" id="PTHR31145">
    <property type="entry name" value="INTEGRAL MEMBRANE PROTEIN (AFU_ORTHOLOGUE AFUA_7G01610)"/>
    <property type="match status" value="1"/>
</dbReference>
<dbReference type="GeneID" id="29983856"/>
<evidence type="ECO:0000256" key="5">
    <source>
        <dbReference type="ARBA" id="ARBA00022989"/>
    </source>
</evidence>
<feature type="transmembrane region" description="Helical" evidence="8">
    <location>
        <begin position="570"/>
        <end position="599"/>
    </location>
</feature>
<evidence type="ECO:0000256" key="6">
    <source>
        <dbReference type="ARBA" id="ARBA00023136"/>
    </source>
</evidence>
<feature type="region of interest" description="Disordered" evidence="7">
    <location>
        <begin position="646"/>
        <end position="749"/>
    </location>
</feature>
<dbReference type="InterPro" id="IPR040241">
    <property type="entry name" value="TRP_Flc/Pkd2-like"/>
</dbReference>
<evidence type="ECO:0000256" key="9">
    <source>
        <dbReference type="SAM" id="SignalP"/>
    </source>
</evidence>
<dbReference type="GO" id="GO:0016020">
    <property type="term" value="C:membrane"/>
    <property type="evidence" value="ECO:0007669"/>
    <property type="project" value="UniProtKB-SubCell"/>
</dbReference>
<comment type="caution">
    <text evidence="11">The sequence shown here is derived from an EMBL/GenBank/DDBJ whole genome shotgun (WGS) entry which is preliminary data.</text>
</comment>
<feature type="chain" id="PRO_5015108264" description="ML-like domain-containing protein" evidence="9">
    <location>
        <begin position="27"/>
        <end position="749"/>
    </location>
</feature>
<evidence type="ECO:0000256" key="8">
    <source>
        <dbReference type="SAM" id="Phobius"/>
    </source>
</evidence>
<proteinExistence type="inferred from homology"/>
<keyword evidence="6 8" id="KW-0472">Membrane</keyword>
<dbReference type="Pfam" id="PF14558">
    <property type="entry name" value="TRP_N"/>
    <property type="match status" value="1"/>
</dbReference>
<keyword evidence="4 9" id="KW-0732">Signal</keyword>
<sequence length="749" mass="81418">MARTTSQSKTRRALCLGAMLMTGVMGDQILTTTGFTDCGSLPSITIQQLSITYDNDAKTVTFDIEGVSTISENVTASLDVTAYGVNAFTNSFSPCDPKTFVNELCPLPNGPFSARGTQQVPAQYANMIPAIAFSVPDISAKAVMKLDRLSDKSMVACISADVTNGKTMSVPAVSYVAAGIAGVSLVASGMTAVGSAMSGSAAGSGVGVAGLSPSFTDVAGWFQGMAMNGMLSVNYPPVYRSFAKNFAFSVGLIPWNGLLTNIDTFRANTGGNLTEDSVAYLRNLTRALESGSQTSSSDAGVLARLVRRDDVDMSGVTGQVTQTISGIKNFAESLSVPKSDVFMTALLIVAIVIASIVTIILLVKVVLEVWSLYGKFPESLIGFRNHYWRSIARTITSLILLLYGIWVLYCVFQFTLGDSWAAKLLAALSLAIFTGILAFFGFKIWITAHRLKAQHGDASKLYEEKENWLKYSMFYEAYQKSYWWLFIPTIAYTFIKGCIVAAGDGHGMAQTVVSFVVELAMLALLVFTRPFERRSTTMINIFIAVVRVLSVICVFIFVDEFNVEQTTQTVMGAVMIAIQSTLTVALALLVGWNAINATIKMNPHRKRRKDMEKMREETDDLTPLDARNTMLIQSKADLEASMYPPIPNEHEENLPPYSKTGDRYYAPSIPESTYHPALSSGTTPSPMYRDLTGSRQQGESGHDFQRDYFAVGGDNSRPNSRGSTRGHSSDGHGVQPHEFVGSQNYSGYR</sequence>
<protein>
    <recommendedName>
        <fullName evidence="10">ML-like domain-containing protein</fullName>
    </recommendedName>
</protein>
<feature type="transmembrane region" description="Helical" evidence="8">
    <location>
        <begin position="539"/>
        <end position="558"/>
    </location>
</feature>
<evidence type="ECO:0000256" key="2">
    <source>
        <dbReference type="ARBA" id="ARBA00010642"/>
    </source>
</evidence>
<evidence type="ECO:0000313" key="12">
    <source>
        <dbReference type="Proteomes" id="UP000054821"/>
    </source>
</evidence>
<dbReference type="GO" id="GO:0055085">
    <property type="term" value="P:transmembrane transport"/>
    <property type="evidence" value="ECO:0007669"/>
    <property type="project" value="TreeGrafter"/>
</dbReference>
<evidence type="ECO:0000256" key="7">
    <source>
        <dbReference type="SAM" id="MobiDB-lite"/>
    </source>
</evidence>
<keyword evidence="12" id="KW-1185">Reference proteome</keyword>
<feature type="transmembrane region" description="Helical" evidence="8">
    <location>
        <begin position="508"/>
        <end position="527"/>
    </location>
</feature>
<dbReference type="EMBL" id="JPDN02000026">
    <property type="protein sequence ID" value="PON23832.1"/>
    <property type="molecule type" value="Genomic_DNA"/>
</dbReference>
<dbReference type="STRING" id="398673.A0A2P4ZHS6"/>
<dbReference type="Proteomes" id="UP000054821">
    <property type="component" value="Unassembled WGS sequence"/>
</dbReference>